<feature type="region of interest" description="Disordered" evidence="1">
    <location>
        <begin position="135"/>
        <end position="197"/>
    </location>
</feature>
<dbReference type="Pfam" id="PF25041">
    <property type="entry name" value="UFL1_C"/>
    <property type="match status" value="1"/>
</dbReference>
<evidence type="ECO:0000259" key="2">
    <source>
        <dbReference type="Pfam" id="PF23659"/>
    </source>
</evidence>
<dbReference type="PANTHER" id="PTHR31057">
    <property type="entry name" value="E3 UFM1-PROTEIN LIGASE 1"/>
    <property type="match status" value="1"/>
</dbReference>
<dbReference type="Proteomes" id="UP000837857">
    <property type="component" value="Chromosome 17"/>
</dbReference>
<keyword evidence="5" id="KW-1185">Reference proteome</keyword>
<feature type="compositionally biased region" description="Basic and acidic residues" evidence="1">
    <location>
        <begin position="141"/>
        <end position="150"/>
    </location>
</feature>
<dbReference type="InterPro" id="IPR056761">
    <property type="entry name" value="Ufl1-like_C"/>
</dbReference>
<evidence type="ECO:0000256" key="1">
    <source>
        <dbReference type="SAM" id="MobiDB-lite"/>
    </source>
</evidence>
<dbReference type="PANTHER" id="PTHR31057:SF0">
    <property type="entry name" value="E3 UFM1-PROTEIN LIGASE 1"/>
    <property type="match status" value="1"/>
</dbReference>
<dbReference type="EMBL" id="OW152829">
    <property type="protein sequence ID" value="CAH2047290.1"/>
    <property type="molecule type" value="Genomic_DNA"/>
</dbReference>
<dbReference type="InterPro" id="IPR018611">
    <property type="entry name" value="Ufl1"/>
</dbReference>
<sequence>MKNFSYKVKYLLSYVKRFLPNEELTFLDSCVIGSQIIQNLEMALEECVVSNSYLDLVSFLPSVLSDNDIEEVVMTLLKSTSKPIVLFENTVFSHGFIENLQNSCMPMVQKQAEEVVKSGKYQQFNMEKQLARTTAAVPFTHVDHKAERREERRRKAASGKGGGGTQGRETKTKAVKKHQRSKQQAHDPDEPSYVGKSAPTELEIVSIEDIENVITESLEAEGLENLLTYLSEDIHWSLNQAALAAAKEIAEKLLQDANQNRKQTHSSAQDRINVLVNDIKLYEKGLKLLPTDQHSQYIKYLLKSFGGDTLSEFCKYAANQCNLSVQVDVLSIELRNKIINDLPDEYMKPLKALNATLSSQNMDLFYQAVDICLSECGMILKKVDKKKDKLFIQNHREKLIAGLDNCNDPALVLHLAVLAIFTIVTQNILHASGRQVPSIILFLKTQLKEEDFLKIQHYHELVSKFLTAKDDEKSEIESKLKEEMPSIKSLVGEIKNK</sequence>
<reference evidence="4" key="1">
    <citation type="submission" date="2022-03" db="EMBL/GenBank/DDBJ databases">
        <authorList>
            <person name="Martin H S."/>
        </authorList>
    </citation>
    <scope>NUCLEOTIDE SEQUENCE</scope>
</reference>
<dbReference type="InterPro" id="IPR056580">
    <property type="entry name" value="Ufl1_dom"/>
</dbReference>
<evidence type="ECO:0000259" key="3">
    <source>
        <dbReference type="Pfam" id="PF25041"/>
    </source>
</evidence>
<evidence type="ECO:0000313" key="5">
    <source>
        <dbReference type="Proteomes" id="UP000837857"/>
    </source>
</evidence>
<feature type="domain" description="E3 UFM1-protein ligase 1-like" evidence="2">
    <location>
        <begin position="265"/>
        <end position="383"/>
    </location>
</feature>
<feature type="domain" description="E3 UFM1-protein ligase-like C-terminal" evidence="3">
    <location>
        <begin position="391"/>
        <end position="490"/>
    </location>
</feature>
<evidence type="ECO:0000313" key="4">
    <source>
        <dbReference type="EMBL" id="CAH2047290.1"/>
    </source>
</evidence>
<evidence type="ECO:0008006" key="6">
    <source>
        <dbReference type="Google" id="ProtNLM"/>
    </source>
</evidence>
<organism evidence="4 5">
    <name type="scientific">Iphiclides podalirius</name>
    <name type="common">scarce swallowtail</name>
    <dbReference type="NCBI Taxonomy" id="110791"/>
    <lineage>
        <taxon>Eukaryota</taxon>
        <taxon>Metazoa</taxon>
        <taxon>Ecdysozoa</taxon>
        <taxon>Arthropoda</taxon>
        <taxon>Hexapoda</taxon>
        <taxon>Insecta</taxon>
        <taxon>Pterygota</taxon>
        <taxon>Neoptera</taxon>
        <taxon>Endopterygota</taxon>
        <taxon>Lepidoptera</taxon>
        <taxon>Glossata</taxon>
        <taxon>Ditrysia</taxon>
        <taxon>Papilionoidea</taxon>
        <taxon>Papilionidae</taxon>
        <taxon>Papilioninae</taxon>
        <taxon>Iphiclides</taxon>
    </lineage>
</organism>
<dbReference type="Pfam" id="PF23659">
    <property type="entry name" value="UFL1"/>
    <property type="match status" value="1"/>
</dbReference>
<accession>A0ABN8I6G6</accession>
<name>A0ABN8I6G6_9NEOP</name>
<proteinExistence type="predicted"/>
<dbReference type="Pfam" id="PF25870">
    <property type="entry name" value="WHD_UFL1_5th"/>
    <property type="match status" value="1"/>
</dbReference>
<protein>
    <recommendedName>
        <fullName evidence="6">E3 UFM1-protein ligase 1 homolog</fullName>
    </recommendedName>
</protein>
<gene>
    <name evidence="4" type="ORF">IPOD504_LOCUS5706</name>
</gene>
<feature type="non-terminal residue" evidence="4">
    <location>
        <position position="497"/>
    </location>
</feature>
<feature type="compositionally biased region" description="Basic residues" evidence="1">
    <location>
        <begin position="173"/>
        <end position="183"/>
    </location>
</feature>